<comment type="caution">
    <text evidence="1">The sequence shown here is derived from an EMBL/GenBank/DDBJ whole genome shotgun (WGS) entry which is preliminary data.</text>
</comment>
<proteinExistence type="predicted"/>
<evidence type="ECO:0000313" key="1">
    <source>
        <dbReference type="EMBL" id="KAJ7692872.1"/>
    </source>
</evidence>
<sequence>MQFPSFKRLATFAFARAVAVAEREPTAAARHVPWRSASHASMLLWIMRARYGVRVRKNECRRSSYNTNCAGK</sequence>
<organism evidence="1 2">
    <name type="scientific">Mycena rosella</name>
    <name type="common">Pink bonnet</name>
    <name type="synonym">Agaricus rosellus</name>
    <dbReference type="NCBI Taxonomy" id="1033263"/>
    <lineage>
        <taxon>Eukaryota</taxon>
        <taxon>Fungi</taxon>
        <taxon>Dikarya</taxon>
        <taxon>Basidiomycota</taxon>
        <taxon>Agaricomycotina</taxon>
        <taxon>Agaricomycetes</taxon>
        <taxon>Agaricomycetidae</taxon>
        <taxon>Agaricales</taxon>
        <taxon>Marasmiineae</taxon>
        <taxon>Mycenaceae</taxon>
        <taxon>Mycena</taxon>
    </lineage>
</organism>
<name>A0AAD7DKA5_MYCRO</name>
<dbReference type="AlphaFoldDB" id="A0AAD7DKA5"/>
<gene>
    <name evidence="1" type="ORF">B0H17DRAFT_1060900</name>
</gene>
<reference evidence="1" key="1">
    <citation type="submission" date="2023-03" db="EMBL/GenBank/DDBJ databases">
        <title>Massive genome expansion in bonnet fungi (Mycena s.s.) driven by repeated elements and novel gene families across ecological guilds.</title>
        <authorList>
            <consortium name="Lawrence Berkeley National Laboratory"/>
            <person name="Harder C.B."/>
            <person name="Miyauchi S."/>
            <person name="Viragh M."/>
            <person name="Kuo A."/>
            <person name="Thoen E."/>
            <person name="Andreopoulos B."/>
            <person name="Lu D."/>
            <person name="Skrede I."/>
            <person name="Drula E."/>
            <person name="Henrissat B."/>
            <person name="Morin E."/>
            <person name="Kohler A."/>
            <person name="Barry K."/>
            <person name="LaButti K."/>
            <person name="Morin E."/>
            <person name="Salamov A."/>
            <person name="Lipzen A."/>
            <person name="Mereny Z."/>
            <person name="Hegedus B."/>
            <person name="Baldrian P."/>
            <person name="Stursova M."/>
            <person name="Weitz H."/>
            <person name="Taylor A."/>
            <person name="Grigoriev I.V."/>
            <person name="Nagy L.G."/>
            <person name="Martin F."/>
            <person name="Kauserud H."/>
        </authorList>
    </citation>
    <scope>NUCLEOTIDE SEQUENCE</scope>
    <source>
        <strain evidence="1">CBHHK067</strain>
    </source>
</reference>
<evidence type="ECO:0000313" key="2">
    <source>
        <dbReference type="Proteomes" id="UP001221757"/>
    </source>
</evidence>
<protein>
    <submittedName>
        <fullName evidence="1">Uncharacterized protein</fullName>
    </submittedName>
</protein>
<dbReference type="EMBL" id="JARKIE010000049">
    <property type="protein sequence ID" value="KAJ7692872.1"/>
    <property type="molecule type" value="Genomic_DNA"/>
</dbReference>
<accession>A0AAD7DKA5</accession>
<keyword evidence="2" id="KW-1185">Reference proteome</keyword>
<dbReference type="Proteomes" id="UP001221757">
    <property type="component" value="Unassembled WGS sequence"/>
</dbReference>